<keyword evidence="3" id="KW-0378">Hydrolase</keyword>
<protein>
    <submittedName>
        <fullName evidence="3">Amidohydrolase family protein</fullName>
    </submittedName>
</protein>
<dbReference type="InterPro" id="IPR006680">
    <property type="entry name" value="Amidohydro-rel"/>
</dbReference>
<dbReference type="Proteomes" id="UP000317496">
    <property type="component" value="Chromosome"/>
</dbReference>
<evidence type="ECO:0000256" key="1">
    <source>
        <dbReference type="SAM" id="SignalP"/>
    </source>
</evidence>
<name>A0A516H2R9_9PROT</name>
<dbReference type="EMBL" id="CP041636">
    <property type="protein sequence ID" value="QDO98035.1"/>
    <property type="molecule type" value="Genomic_DNA"/>
</dbReference>
<gene>
    <name evidence="3" type="ORF">FNB15_12470</name>
</gene>
<feature type="domain" description="Amidohydrolase-related" evidence="2">
    <location>
        <begin position="30"/>
        <end position="270"/>
    </location>
</feature>
<dbReference type="SUPFAM" id="SSF51556">
    <property type="entry name" value="Metallo-dependent hydrolases"/>
    <property type="match status" value="1"/>
</dbReference>
<dbReference type="KEGG" id="fer:FNB15_12470"/>
<dbReference type="Pfam" id="PF04909">
    <property type="entry name" value="Amidohydro_2"/>
    <property type="match status" value="1"/>
</dbReference>
<dbReference type="OrthoDB" id="3982782at2"/>
<dbReference type="AlphaFoldDB" id="A0A516H2R9"/>
<dbReference type="InterPro" id="IPR032466">
    <property type="entry name" value="Metal_Hydrolase"/>
</dbReference>
<keyword evidence="4" id="KW-1185">Reference proteome</keyword>
<proteinExistence type="predicted"/>
<accession>A0A516H2R9</accession>
<feature type="chain" id="PRO_5021794149" evidence="1">
    <location>
        <begin position="20"/>
        <end position="279"/>
    </location>
</feature>
<evidence type="ECO:0000313" key="4">
    <source>
        <dbReference type="Proteomes" id="UP000317496"/>
    </source>
</evidence>
<dbReference type="RefSeq" id="WP_144069016.1">
    <property type="nucleotide sequence ID" value="NZ_CP041636.1"/>
</dbReference>
<feature type="signal peptide" evidence="1">
    <location>
        <begin position="1"/>
        <end position="19"/>
    </location>
</feature>
<keyword evidence="1" id="KW-0732">Signal</keyword>
<dbReference type="GO" id="GO:0016787">
    <property type="term" value="F:hydrolase activity"/>
    <property type="evidence" value="ECO:0007669"/>
    <property type="project" value="UniProtKB-KW"/>
</dbReference>
<reference evidence="3 4" key="1">
    <citation type="submission" date="2019-07" db="EMBL/GenBank/DDBJ databases">
        <title>Genome sequencing for Ferrovibrio sp. K5.</title>
        <authorList>
            <person name="Park S.-J."/>
        </authorList>
    </citation>
    <scope>NUCLEOTIDE SEQUENCE [LARGE SCALE GENOMIC DNA]</scope>
    <source>
        <strain evidence="3 4">K5</strain>
    </source>
</reference>
<dbReference type="Gene3D" id="3.20.20.140">
    <property type="entry name" value="Metal-dependent hydrolases"/>
    <property type="match status" value="1"/>
</dbReference>
<organism evidence="3 4">
    <name type="scientific">Ferrovibrio terrae</name>
    <dbReference type="NCBI Taxonomy" id="2594003"/>
    <lineage>
        <taxon>Bacteria</taxon>
        <taxon>Pseudomonadati</taxon>
        <taxon>Pseudomonadota</taxon>
        <taxon>Alphaproteobacteria</taxon>
        <taxon>Rhodospirillales</taxon>
        <taxon>Rhodospirillaceae</taxon>
        <taxon>Ferrovibrio</taxon>
    </lineage>
</organism>
<evidence type="ECO:0000259" key="2">
    <source>
        <dbReference type="Pfam" id="PF04909"/>
    </source>
</evidence>
<evidence type="ECO:0000313" key="3">
    <source>
        <dbReference type="EMBL" id="QDO98035.1"/>
    </source>
</evidence>
<sequence length="279" mass="31985">MIRPTLFLAAILLAAPVQAQPAPADVLPLIDAHLHYSHDAWDYLPTADAIAILRKSNLRKVLVSSSSDDGTQKLYEAAPDLIVPELRPYRRRGELSSWVRDDSIITHLEARLAKYRYVGIGEFHLYGADADLPVPKRMVALAKQHKLFLHAHSDAAAVQRLFVHDPDAIVLWAHSGFDRPDAVRDMLKRYPNLWADLAFRSDHASDGRVESEWRKLFEEFPDRFMVGTDTFTPERWHYIEEHAKWSRAWLASLPRPLAEKIAYRNAEALFARTSYKVDR</sequence>